<proteinExistence type="inferred from homology"/>
<sequence length="322" mass="36814">MRRRRLCAVLTRYNRIQAANKEDNPMWSAISRLLSEQFGDADITQRHELPGGDVHPAWLIRYGEQDVFVKCNSRDKVSLFSWEADQLALLRRTQTVRVPEVYGVGSDRDYSFLLLEYIKPQPLDAHSALQLGQQLAHLHQWSEQPQFGLDFDNNLTTTPQPNSWLRRWSVFFAEQRIGWQLQIAAEKGILYGNAELIVDCVQRTLASHHPQPSLLHGDLWPANCAASQNGPWIFDPACYWGDRECDLAMLSWFNDLPREIFDGYNQVWPLPDGFSQRQPVYQLYYLLNRANVFGGNWLGAAQFAVGQLLDDDALAAGQAKPA</sequence>
<reference evidence="3 4" key="1">
    <citation type="journal article" date="2010" name="J. Bacteriol.">
        <title>Genome sequence of Pantoea ananatis LMG20103, the causative agent of Eucalyptus blight and dieback.</title>
        <authorList>
            <person name="De Maayer P."/>
            <person name="Chan W.Y."/>
            <person name="Venter S.N."/>
            <person name="Toth I.K."/>
            <person name="Birch P.R."/>
            <person name="Joubert F."/>
            <person name="Coutinho T.A."/>
        </authorList>
    </citation>
    <scope>NUCLEOTIDE SEQUENCE [LARGE SCALE GENOMIC DNA]</scope>
    <source>
        <strain evidence="3 4">LMG 20103</strain>
    </source>
</reference>
<accession>D4GDH1</accession>
<comment type="similarity">
    <text evidence="1 2">Belongs to the fructosamine kinase family.</text>
</comment>
<dbReference type="Gene3D" id="3.30.200.20">
    <property type="entry name" value="Phosphorylase Kinase, domain 1"/>
    <property type="match status" value="1"/>
</dbReference>
<dbReference type="Proteomes" id="UP000001702">
    <property type="component" value="Chromosome"/>
</dbReference>
<name>D4GDH1_PANAM</name>
<keyword evidence="2" id="KW-0808">Transferase</keyword>
<dbReference type="SUPFAM" id="SSF56112">
    <property type="entry name" value="Protein kinase-like (PK-like)"/>
    <property type="match status" value="1"/>
</dbReference>
<dbReference type="PANTHER" id="PTHR12149">
    <property type="entry name" value="FRUCTOSAMINE 3 KINASE-RELATED PROTEIN"/>
    <property type="match status" value="1"/>
</dbReference>
<dbReference type="GO" id="GO:0016301">
    <property type="term" value="F:kinase activity"/>
    <property type="evidence" value="ECO:0007669"/>
    <property type="project" value="UniProtKB-UniRule"/>
</dbReference>
<dbReference type="AlphaFoldDB" id="D4GDH1"/>
<evidence type="ECO:0000313" key="4">
    <source>
        <dbReference type="Proteomes" id="UP000001702"/>
    </source>
</evidence>
<dbReference type="eggNOG" id="COG3001">
    <property type="taxonomic scope" value="Bacteria"/>
</dbReference>
<protein>
    <submittedName>
        <fullName evidence="3">YniA</fullName>
    </submittedName>
</protein>
<evidence type="ECO:0000256" key="1">
    <source>
        <dbReference type="ARBA" id="ARBA00009460"/>
    </source>
</evidence>
<dbReference type="STRING" id="706191.PANA_1691"/>
<evidence type="ECO:0000256" key="2">
    <source>
        <dbReference type="PIRNR" id="PIRNR006221"/>
    </source>
</evidence>
<keyword evidence="4" id="KW-1185">Reference proteome</keyword>
<dbReference type="Gene3D" id="3.90.1200.10">
    <property type="match status" value="1"/>
</dbReference>
<evidence type="ECO:0000313" key="3">
    <source>
        <dbReference type="EMBL" id="ADD76858.1"/>
    </source>
</evidence>
<dbReference type="PIRSF" id="PIRSF006221">
    <property type="entry name" value="Ketosamine-3-kinase"/>
    <property type="match status" value="1"/>
</dbReference>
<dbReference type="InterPro" id="IPR016477">
    <property type="entry name" value="Fructo-/Ketosamine-3-kinase"/>
</dbReference>
<gene>
    <name evidence="3" type="primary">yniA</name>
    <name evidence="3" type="ordered locus">PANA_1691</name>
</gene>
<dbReference type="KEGG" id="pam:PANA_1691"/>
<dbReference type="PANTHER" id="PTHR12149:SF8">
    <property type="entry name" value="PROTEIN-RIBULOSAMINE 3-KINASE"/>
    <property type="match status" value="1"/>
</dbReference>
<dbReference type="InterPro" id="IPR011009">
    <property type="entry name" value="Kinase-like_dom_sf"/>
</dbReference>
<dbReference type="EMBL" id="CP001875">
    <property type="protein sequence ID" value="ADD76858.1"/>
    <property type="molecule type" value="Genomic_DNA"/>
</dbReference>
<organism evidence="3 4">
    <name type="scientific">Pantoea ananatis (strain LMG 20103)</name>
    <dbReference type="NCBI Taxonomy" id="706191"/>
    <lineage>
        <taxon>Bacteria</taxon>
        <taxon>Pseudomonadati</taxon>
        <taxon>Pseudomonadota</taxon>
        <taxon>Gammaproteobacteria</taxon>
        <taxon>Enterobacterales</taxon>
        <taxon>Erwiniaceae</taxon>
        <taxon>Pantoea</taxon>
    </lineage>
</organism>
<dbReference type="Pfam" id="PF03881">
    <property type="entry name" value="Fructosamin_kin"/>
    <property type="match status" value="1"/>
</dbReference>
<dbReference type="HOGENOM" id="CLU_036517_0_0_6"/>
<keyword evidence="2" id="KW-0418">Kinase</keyword>